<keyword evidence="1" id="KW-1133">Transmembrane helix</keyword>
<keyword evidence="1" id="KW-0812">Transmembrane</keyword>
<name>A0A4R5EYU9_9RHOB</name>
<feature type="transmembrane region" description="Helical" evidence="1">
    <location>
        <begin position="35"/>
        <end position="53"/>
    </location>
</feature>
<feature type="transmembrane region" description="Helical" evidence="1">
    <location>
        <begin position="60"/>
        <end position="77"/>
    </location>
</feature>
<dbReference type="EMBL" id="SMFP01000002">
    <property type="protein sequence ID" value="TDE40264.1"/>
    <property type="molecule type" value="Genomic_DNA"/>
</dbReference>
<proteinExistence type="predicted"/>
<dbReference type="Proteomes" id="UP000294662">
    <property type="component" value="Unassembled WGS sequence"/>
</dbReference>
<accession>A0A4R5EYU9</accession>
<reference evidence="3 4" key="1">
    <citation type="submission" date="2019-03" db="EMBL/GenBank/DDBJ databases">
        <authorList>
            <person name="Zhang S."/>
        </authorList>
    </citation>
    <scope>NUCLEOTIDE SEQUENCE [LARGE SCALE GENOMIC DNA]</scope>
    <source>
        <strain evidence="3 4">S4J41</strain>
    </source>
</reference>
<dbReference type="Pfam" id="PF03372">
    <property type="entry name" value="Exo_endo_phos"/>
    <property type="match status" value="1"/>
</dbReference>
<dbReference type="GO" id="GO:0004519">
    <property type="term" value="F:endonuclease activity"/>
    <property type="evidence" value="ECO:0007669"/>
    <property type="project" value="UniProtKB-KW"/>
</dbReference>
<keyword evidence="3" id="KW-0378">Hydrolase</keyword>
<organism evidence="3 4">
    <name type="scientific">Antarcticimicrobium sediminis</name>
    <dbReference type="NCBI Taxonomy" id="2546227"/>
    <lineage>
        <taxon>Bacteria</taxon>
        <taxon>Pseudomonadati</taxon>
        <taxon>Pseudomonadota</taxon>
        <taxon>Alphaproteobacteria</taxon>
        <taxon>Rhodobacterales</taxon>
        <taxon>Paracoccaceae</taxon>
        <taxon>Antarcticimicrobium</taxon>
    </lineage>
</organism>
<gene>
    <name evidence="3" type="ORF">E1B25_04745</name>
</gene>
<dbReference type="SUPFAM" id="SSF56219">
    <property type="entry name" value="DNase I-like"/>
    <property type="match status" value="1"/>
</dbReference>
<feature type="domain" description="Endonuclease/exonuclease/phosphatase" evidence="2">
    <location>
        <begin position="117"/>
        <end position="306"/>
    </location>
</feature>
<dbReference type="AlphaFoldDB" id="A0A4R5EYU9"/>
<dbReference type="InterPro" id="IPR005135">
    <property type="entry name" value="Endo/exonuclease/phosphatase"/>
</dbReference>
<sequence length="317" mass="33376">MIMGLRKVGWVGALAALVGVLVGYGGALHPAGDSLAVFRVPLAGLAGLMLVLLRRPRRRVLLGLAVVVLALVPRFWAQVSGVGIGSVAATALAAGQAPGQLTGQAAERAVLTIYQKNLLFNRPDPKPLVADIRARSPDIVTLQEVDGRNRAVLEALQQDFPYQQYCDYRAVGGTAVLSRWPAVPGSALCAYGLSALQVETPGGPVWAVALHLRWPWPYGQAEQLDGLEPVLRTLSGPKVIGGDFNSVAWSHAVTRVARASGTRRVGREAVSFALPYGGFGVGIDHVLASGAQSGTIQILERLGSDHRGVLARVSVTP</sequence>
<keyword evidence="3" id="KW-0540">Nuclease</keyword>
<dbReference type="Gene3D" id="3.60.10.10">
    <property type="entry name" value="Endonuclease/exonuclease/phosphatase"/>
    <property type="match status" value="1"/>
</dbReference>
<keyword evidence="1" id="KW-0472">Membrane</keyword>
<comment type="caution">
    <text evidence="3">The sequence shown here is derived from an EMBL/GenBank/DDBJ whole genome shotgun (WGS) entry which is preliminary data.</text>
</comment>
<evidence type="ECO:0000313" key="4">
    <source>
        <dbReference type="Proteomes" id="UP000294662"/>
    </source>
</evidence>
<dbReference type="InterPro" id="IPR036691">
    <property type="entry name" value="Endo/exonu/phosph_ase_sf"/>
</dbReference>
<protein>
    <submittedName>
        <fullName evidence="3">Endonuclease</fullName>
    </submittedName>
</protein>
<keyword evidence="4" id="KW-1185">Reference proteome</keyword>
<evidence type="ECO:0000313" key="3">
    <source>
        <dbReference type="EMBL" id="TDE40264.1"/>
    </source>
</evidence>
<keyword evidence="3" id="KW-0255">Endonuclease</keyword>
<evidence type="ECO:0000256" key="1">
    <source>
        <dbReference type="SAM" id="Phobius"/>
    </source>
</evidence>
<evidence type="ECO:0000259" key="2">
    <source>
        <dbReference type="Pfam" id="PF03372"/>
    </source>
</evidence>
<dbReference type="OrthoDB" id="3808618at2"/>